<dbReference type="InParanoid" id="A0A0F7DCC3"/>
<keyword evidence="1" id="KW-0233">DNA recombination</keyword>
<dbReference type="SUPFAM" id="SSF56349">
    <property type="entry name" value="DNA breaking-rejoining enzymes"/>
    <property type="match status" value="1"/>
</dbReference>
<dbReference type="STRING" id="113653.GAH_00048"/>
<dbReference type="Gene3D" id="1.10.443.10">
    <property type="entry name" value="Intergrase catalytic core"/>
    <property type="match status" value="1"/>
</dbReference>
<sequence>MEIEEDLQYIAVASKRSDFDHALIRLVLSTLADEEEILNLTRRDLAISGGTFSVYLRRAGRSRKAPIDERTYLSLKKISEGLSGRERIFKLSRSEIDDIIARHSPEGRIYNLTGLRKAVKRILEDNLLGRSFDELDDMGFEELCDFMGEFHPMFSGMWDLDDDDVAYEYFMMLSERHGISEVSEMSELSGESEERIERLMGRKWYLNYLDLPSE</sequence>
<dbReference type="EMBL" id="CP011267">
    <property type="protein sequence ID" value="AKG92591.1"/>
    <property type="molecule type" value="Genomic_DNA"/>
</dbReference>
<reference evidence="2 3" key="1">
    <citation type="submission" date="2015-04" db="EMBL/GenBank/DDBJ databases">
        <title>The complete genome sequence of the hyperthermophilic, obligate iron-reducing archaeon Geoglobus ahangari strain 234T.</title>
        <authorList>
            <person name="Manzella M.P."/>
            <person name="Holmes D.E."/>
            <person name="Rocheleau J.M."/>
            <person name="Chung A."/>
            <person name="Reguera G."/>
            <person name="Kashefi K."/>
        </authorList>
    </citation>
    <scope>NUCLEOTIDE SEQUENCE [LARGE SCALE GENOMIC DNA]</scope>
    <source>
        <strain evidence="2 3">234</strain>
    </source>
</reference>
<protein>
    <submittedName>
        <fullName evidence="2">Uncharacterized protein</fullName>
    </submittedName>
</protein>
<organism evidence="2 3">
    <name type="scientific">Geoglobus ahangari</name>
    <dbReference type="NCBI Taxonomy" id="113653"/>
    <lineage>
        <taxon>Archaea</taxon>
        <taxon>Methanobacteriati</taxon>
        <taxon>Methanobacteriota</taxon>
        <taxon>Archaeoglobi</taxon>
        <taxon>Archaeoglobales</taxon>
        <taxon>Archaeoglobaceae</taxon>
        <taxon>Geoglobus</taxon>
    </lineage>
</organism>
<dbReference type="GO" id="GO:0003677">
    <property type="term" value="F:DNA binding"/>
    <property type="evidence" value="ECO:0007669"/>
    <property type="project" value="InterPro"/>
</dbReference>
<dbReference type="GO" id="GO:0006310">
    <property type="term" value="P:DNA recombination"/>
    <property type="evidence" value="ECO:0007669"/>
    <property type="project" value="UniProtKB-KW"/>
</dbReference>
<keyword evidence="3" id="KW-1185">Reference proteome</keyword>
<evidence type="ECO:0000313" key="3">
    <source>
        <dbReference type="Proteomes" id="UP000034723"/>
    </source>
</evidence>
<name>A0A0F7DCC3_9EURY</name>
<dbReference type="AlphaFoldDB" id="A0A0F7DCC3"/>
<dbReference type="HOGENOM" id="CLU_1318473_0_0_2"/>
<evidence type="ECO:0000313" key="2">
    <source>
        <dbReference type="EMBL" id="AKG92591.1"/>
    </source>
</evidence>
<dbReference type="InterPro" id="IPR011010">
    <property type="entry name" value="DNA_brk_join_enz"/>
</dbReference>
<proteinExistence type="predicted"/>
<dbReference type="InterPro" id="IPR013762">
    <property type="entry name" value="Integrase-like_cat_sf"/>
</dbReference>
<dbReference type="GO" id="GO:0015074">
    <property type="term" value="P:DNA integration"/>
    <property type="evidence" value="ECO:0007669"/>
    <property type="project" value="InterPro"/>
</dbReference>
<evidence type="ECO:0000256" key="1">
    <source>
        <dbReference type="ARBA" id="ARBA00023172"/>
    </source>
</evidence>
<gene>
    <name evidence="2" type="ORF">GAH_00048</name>
</gene>
<accession>A0A0F7DCC3</accession>
<dbReference type="KEGG" id="gah:GAH_00048"/>
<dbReference type="Proteomes" id="UP000034723">
    <property type="component" value="Chromosome"/>
</dbReference>